<dbReference type="EMBL" id="JADRCR010000020">
    <property type="protein sequence ID" value="MBK5145998.1"/>
    <property type="molecule type" value="Genomic_DNA"/>
</dbReference>
<feature type="compositionally biased region" description="Polar residues" evidence="1">
    <location>
        <begin position="545"/>
        <end position="565"/>
    </location>
</feature>
<sequence>MANSFDFEIAANDQVSETIQRIDEAVKNLMPKLENTREQLKLGGQDSIDGLDEVNGKLEDMGKLARQGVQFIGDLVPPLKMVGEIGSKFGSIGLKAGGIAAVGYGMVQVATGLKDAAENAYSLDVAAKNAGMSVDGLSRLAGAMQIVGADSESAQKSVEGLYKLFNDPRWGRNDAMLALMNKHGIEIAVKDDGTTDALKTFENAAKVFPKLSSNIQKTLADAMGLDDNALALLREGARLKELLAKSDSFGLTMDPELNNQLTEVDRKLAEVSAAWDGLKQKTANKIFEAILSDGSVRDGIAGISDLLEHGDSVGIGHALGFSRGDDAKKLREMRDDKKIFNELSWDEQIAVNSGIMTDNLRQKHDKWKAPQNAAERLQNDIGLASTPIVRGYENIPYSEKTKDVLGLRNNNPGNLREAPNNAGYSFGRTGKFAKFRSGSDGIAALTRQLSLYGDRGKNTISDVIRTYAPPNDNNNTKAYINAVSKMTGMDPSQPINFHDPKTLEKIIPAIIKHENGVQPYSPEQISNGVKTAINDDRWKGRRNPANLQRQREGFSQSLEESRNENVSINQYQPSILAPTPAKDGVNGIVDAIAKAMGDNKMQVEVILIDEKNGERKTVTGKRGGRVSTSMQYS</sequence>
<dbReference type="RefSeq" id="WP_228351049.1">
    <property type="nucleotide sequence ID" value="NZ_JADRCR010000020.1"/>
</dbReference>
<evidence type="ECO:0008006" key="4">
    <source>
        <dbReference type="Google" id="ProtNLM"/>
    </source>
</evidence>
<evidence type="ECO:0000256" key="1">
    <source>
        <dbReference type="SAM" id="MobiDB-lite"/>
    </source>
</evidence>
<reference evidence="2 3" key="1">
    <citation type="submission" date="2020-11" db="EMBL/GenBank/DDBJ databases">
        <title>Insectihabitans protaetiae gen. nov. sp. nov. and Insectihabitans allomyrinae sp. nov., isolated from larvae of Protaetia brevitarsis seulensis and Allomyrina dichotoma, respectively.</title>
        <authorList>
            <person name="Lee S.D."/>
            <person name="Byeon Y.-S."/>
            <person name="Kim S.-M."/>
            <person name="Yang H.L."/>
            <person name="Kim I.S."/>
        </authorList>
    </citation>
    <scope>NUCLEOTIDE SEQUENCE [LARGE SCALE GENOMIC DNA]</scope>
    <source>
        <strain evidence="2 3">BWR-B9</strain>
    </source>
</reference>
<dbReference type="Proteomes" id="UP001296921">
    <property type="component" value="Unassembled WGS sequence"/>
</dbReference>
<protein>
    <recommendedName>
        <fullName evidence="4">Lytic transglycosylase domain-containing protein</fullName>
    </recommendedName>
</protein>
<feature type="region of interest" description="Disordered" evidence="1">
    <location>
        <begin position="536"/>
        <end position="565"/>
    </location>
</feature>
<comment type="caution">
    <text evidence="2">The sequence shown here is derived from an EMBL/GenBank/DDBJ whole genome shotgun (WGS) entry which is preliminary data.</text>
</comment>
<organism evidence="2 3">
    <name type="scientific">Limnobaculum allomyrinae</name>
    <dbReference type="NCBI Taxonomy" id="2791986"/>
    <lineage>
        <taxon>Bacteria</taxon>
        <taxon>Pseudomonadati</taxon>
        <taxon>Pseudomonadota</taxon>
        <taxon>Gammaproteobacteria</taxon>
        <taxon>Enterobacterales</taxon>
        <taxon>Budviciaceae</taxon>
        <taxon>Limnobaculum</taxon>
    </lineage>
</organism>
<evidence type="ECO:0000313" key="3">
    <source>
        <dbReference type="Proteomes" id="UP001296921"/>
    </source>
</evidence>
<keyword evidence="3" id="KW-1185">Reference proteome</keyword>
<gene>
    <name evidence="2" type="ORF">I2494_20225</name>
</gene>
<accession>A0ABS1IW50</accession>
<evidence type="ECO:0000313" key="2">
    <source>
        <dbReference type="EMBL" id="MBK5145998.1"/>
    </source>
</evidence>
<proteinExistence type="predicted"/>
<name>A0ABS1IW50_9GAMM</name>